<comment type="subunit">
    <text evidence="10">Probably interacts with PlsX.</text>
</comment>
<protein>
    <recommendedName>
        <fullName evidence="10">Glycerol-3-phosphate acyltransferase</fullName>
    </recommendedName>
    <alternativeName>
        <fullName evidence="10">Acyl-PO4 G3P acyltransferase</fullName>
    </alternativeName>
    <alternativeName>
        <fullName evidence="10">Acyl-phosphate--glycerol-3-phosphate acyltransferase</fullName>
    </alternativeName>
    <alternativeName>
        <fullName evidence="10">G3P acyltransferase</fullName>
        <shortName evidence="10">GPAT</shortName>
        <ecNumber evidence="10">2.3.1.275</ecNumber>
    </alternativeName>
    <alternativeName>
        <fullName evidence="10">Lysophosphatidic acid synthase</fullName>
        <shortName evidence="10">LPA synthase</shortName>
    </alternativeName>
</protein>
<keyword evidence="2 10" id="KW-0444">Lipid biosynthesis</keyword>
<comment type="pathway">
    <text evidence="10">Lipid metabolism; phospholipid metabolism.</text>
</comment>
<gene>
    <name evidence="10" type="primary">plsY</name>
    <name evidence="11" type="ORF">FYJ60_02360</name>
</gene>
<name>A0A7X2P6L8_9FIRM</name>
<evidence type="ECO:0000256" key="9">
    <source>
        <dbReference type="ARBA" id="ARBA00023264"/>
    </source>
</evidence>
<dbReference type="UniPathway" id="UPA00085"/>
<dbReference type="GO" id="GO:0008654">
    <property type="term" value="P:phospholipid biosynthetic process"/>
    <property type="evidence" value="ECO:0007669"/>
    <property type="project" value="UniProtKB-UniRule"/>
</dbReference>
<keyword evidence="3 10" id="KW-0808">Transferase</keyword>
<keyword evidence="9 10" id="KW-1208">Phospholipid metabolism</keyword>
<keyword evidence="7 10" id="KW-0472">Membrane</keyword>
<evidence type="ECO:0000313" key="11">
    <source>
        <dbReference type="EMBL" id="MST81177.1"/>
    </source>
</evidence>
<dbReference type="Proteomes" id="UP000466864">
    <property type="component" value="Unassembled WGS sequence"/>
</dbReference>
<evidence type="ECO:0000256" key="8">
    <source>
        <dbReference type="ARBA" id="ARBA00023209"/>
    </source>
</evidence>
<evidence type="ECO:0000256" key="10">
    <source>
        <dbReference type="HAMAP-Rule" id="MF_01043"/>
    </source>
</evidence>
<feature type="transmembrane region" description="Helical" evidence="10">
    <location>
        <begin position="162"/>
        <end position="180"/>
    </location>
</feature>
<organism evidence="11 12">
    <name type="scientific">Bilifractor porci</name>
    <dbReference type="NCBI Taxonomy" id="2606636"/>
    <lineage>
        <taxon>Bacteria</taxon>
        <taxon>Bacillati</taxon>
        <taxon>Bacillota</taxon>
        <taxon>Clostridia</taxon>
        <taxon>Lachnospirales</taxon>
        <taxon>Lachnospiraceae</taxon>
        <taxon>Bilifractor</taxon>
    </lineage>
</organism>
<evidence type="ECO:0000256" key="1">
    <source>
        <dbReference type="ARBA" id="ARBA00022475"/>
    </source>
</evidence>
<comment type="similarity">
    <text evidence="10">Belongs to the PlsY family.</text>
</comment>
<dbReference type="PANTHER" id="PTHR30309">
    <property type="entry name" value="INNER MEMBRANE PROTEIN YGIH"/>
    <property type="match status" value="1"/>
</dbReference>
<evidence type="ECO:0000256" key="3">
    <source>
        <dbReference type="ARBA" id="ARBA00022679"/>
    </source>
</evidence>
<comment type="caution">
    <text evidence="10">Lacks conserved residue(s) required for the propagation of feature annotation.</text>
</comment>
<dbReference type="InterPro" id="IPR003811">
    <property type="entry name" value="G3P_acylTferase_PlsY"/>
</dbReference>
<evidence type="ECO:0000256" key="6">
    <source>
        <dbReference type="ARBA" id="ARBA00023098"/>
    </source>
</evidence>
<accession>A0A7X2P6L8</accession>
<keyword evidence="4 10" id="KW-0812">Transmembrane</keyword>
<dbReference type="HAMAP" id="MF_01043">
    <property type="entry name" value="PlsY"/>
    <property type="match status" value="1"/>
</dbReference>
<evidence type="ECO:0000256" key="7">
    <source>
        <dbReference type="ARBA" id="ARBA00023136"/>
    </source>
</evidence>
<comment type="caution">
    <text evidence="11">The sequence shown here is derived from an EMBL/GenBank/DDBJ whole genome shotgun (WGS) entry which is preliminary data.</text>
</comment>
<dbReference type="AlphaFoldDB" id="A0A7X2P6L8"/>
<evidence type="ECO:0000256" key="2">
    <source>
        <dbReference type="ARBA" id="ARBA00022516"/>
    </source>
</evidence>
<feature type="transmembrane region" description="Helical" evidence="10">
    <location>
        <begin position="111"/>
        <end position="129"/>
    </location>
</feature>
<keyword evidence="5 10" id="KW-1133">Transmembrane helix</keyword>
<dbReference type="SMART" id="SM01207">
    <property type="entry name" value="G3P_acyltransf"/>
    <property type="match status" value="1"/>
</dbReference>
<evidence type="ECO:0000256" key="4">
    <source>
        <dbReference type="ARBA" id="ARBA00022692"/>
    </source>
</evidence>
<keyword evidence="11" id="KW-0012">Acyltransferase</keyword>
<keyword evidence="1 10" id="KW-1003">Cell membrane</keyword>
<keyword evidence="8 10" id="KW-0594">Phospholipid biosynthesis</keyword>
<comment type="function">
    <text evidence="10">Catalyzes the transfer of an acyl group from acyl-phosphate (acyl-PO(4)) to glycerol-3-phosphate (G3P) to form lysophosphatidic acid (LPA). This enzyme utilizes acyl-phosphate as fatty acyl donor, but not acyl-CoA or acyl-ACP.</text>
</comment>
<keyword evidence="6 10" id="KW-0443">Lipid metabolism</keyword>
<dbReference type="EMBL" id="VUMV01000001">
    <property type="protein sequence ID" value="MST81177.1"/>
    <property type="molecule type" value="Genomic_DNA"/>
</dbReference>
<reference evidence="11 12" key="1">
    <citation type="submission" date="2019-08" db="EMBL/GenBank/DDBJ databases">
        <title>In-depth cultivation of the pig gut microbiome towards novel bacterial diversity and tailored functional studies.</title>
        <authorList>
            <person name="Wylensek D."/>
            <person name="Hitch T.C.A."/>
            <person name="Clavel T."/>
        </authorList>
    </citation>
    <scope>NUCLEOTIDE SEQUENCE [LARGE SCALE GENOMIC DNA]</scope>
    <source>
        <strain evidence="11 12">Oil+RF-744-WCA-WT-13</strain>
    </source>
</reference>
<evidence type="ECO:0000256" key="5">
    <source>
        <dbReference type="ARBA" id="ARBA00022989"/>
    </source>
</evidence>
<proteinExistence type="inferred from homology"/>
<comment type="subcellular location">
    <subcellularLocation>
        <location evidence="10">Cell membrane</location>
        <topology evidence="10">Multi-pass membrane protein</topology>
    </subcellularLocation>
</comment>
<dbReference type="Pfam" id="PF02660">
    <property type="entry name" value="G3P_acyltransf"/>
    <property type="match status" value="1"/>
</dbReference>
<dbReference type="GO" id="GO:0043772">
    <property type="term" value="F:acyl-phosphate glycerol-3-phosphate acyltransferase activity"/>
    <property type="evidence" value="ECO:0007669"/>
    <property type="project" value="UniProtKB-UniRule"/>
</dbReference>
<evidence type="ECO:0000313" key="12">
    <source>
        <dbReference type="Proteomes" id="UP000466864"/>
    </source>
</evidence>
<sequence>MMLFSRIISLLIGYLCGCVLTAEIVTRRLTGKPCKKLGTTGNPGMANVMAHLGFRPGILVLAGDLAKTVVAVLVSLLLFHKAGHVIIYYVALGTTLGHNYPFWQHFHGGKGVATSCAGYFLCSPAAGLLSMIAGMLVVFATGYLGLGAIIIAAAFVPFSFGIYGAEAGIIAVIFAVLMLLKHLPSVLGISKGTTEKVDVLGAIRRKMSRNGDHRNNG</sequence>
<dbReference type="PANTHER" id="PTHR30309:SF0">
    <property type="entry name" value="GLYCEROL-3-PHOSPHATE ACYLTRANSFERASE-RELATED"/>
    <property type="match status" value="1"/>
</dbReference>
<keyword evidence="12" id="KW-1185">Reference proteome</keyword>
<dbReference type="GO" id="GO:0005886">
    <property type="term" value="C:plasma membrane"/>
    <property type="evidence" value="ECO:0007669"/>
    <property type="project" value="UniProtKB-SubCell"/>
</dbReference>
<dbReference type="EC" id="2.3.1.275" evidence="10"/>
<feature type="transmembrane region" description="Helical" evidence="10">
    <location>
        <begin position="136"/>
        <end position="156"/>
    </location>
</feature>
<comment type="catalytic activity">
    <reaction evidence="10">
        <text>an acyl phosphate + sn-glycerol 3-phosphate = a 1-acyl-sn-glycero-3-phosphate + phosphate</text>
        <dbReference type="Rhea" id="RHEA:34075"/>
        <dbReference type="ChEBI" id="CHEBI:43474"/>
        <dbReference type="ChEBI" id="CHEBI:57597"/>
        <dbReference type="ChEBI" id="CHEBI:57970"/>
        <dbReference type="ChEBI" id="CHEBI:59918"/>
        <dbReference type="EC" id="2.3.1.275"/>
    </reaction>
</comment>